<accession>A0A5N5D7E7</accession>
<keyword evidence="2" id="KW-1185">Reference proteome</keyword>
<protein>
    <submittedName>
        <fullName evidence="1">Uncharacterized protein</fullName>
    </submittedName>
</protein>
<proteinExistence type="predicted"/>
<comment type="caution">
    <text evidence="1">The sequence shown here is derived from an EMBL/GenBank/DDBJ whole genome shotgun (WGS) entry which is preliminary data.</text>
</comment>
<dbReference type="Proteomes" id="UP000325902">
    <property type="component" value="Unassembled WGS sequence"/>
</dbReference>
<evidence type="ECO:0000313" key="1">
    <source>
        <dbReference type="EMBL" id="KAB2573272.1"/>
    </source>
</evidence>
<organism evidence="1 2">
    <name type="scientific">Lasiodiplodia theobromae</name>
    <dbReference type="NCBI Taxonomy" id="45133"/>
    <lineage>
        <taxon>Eukaryota</taxon>
        <taxon>Fungi</taxon>
        <taxon>Dikarya</taxon>
        <taxon>Ascomycota</taxon>
        <taxon>Pezizomycotina</taxon>
        <taxon>Dothideomycetes</taxon>
        <taxon>Dothideomycetes incertae sedis</taxon>
        <taxon>Botryosphaeriales</taxon>
        <taxon>Botryosphaeriaceae</taxon>
        <taxon>Lasiodiplodia</taxon>
    </lineage>
</organism>
<gene>
    <name evidence="1" type="ORF">DBV05_g8046</name>
</gene>
<evidence type="ECO:0000313" key="2">
    <source>
        <dbReference type="Proteomes" id="UP000325902"/>
    </source>
</evidence>
<sequence>MFVEYDWPAQEYWSTEAGMCNQIGGLIGYFNPATDVASARWLKRDETPAAMGTNTTFLQSLDVVETDMDGMNLEDLQLDPDLFTELHLSDEELVELGMNEDIVLLKQETQPIEELVEPRLNDADATTAAWAPTAVVELSQTGAIASISASAPTGQIWRVRNVNATHEG</sequence>
<name>A0A5N5D7E7_9PEZI</name>
<reference evidence="1 2" key="1">
    <citation type="journal article" date="2019" name="Sci. Rep.">
        <title>A multi-omics analysis of the grapevine pathogen Lasiodiplodia theobromae reveals that temperature affects the expression of virulence- and pathogenicity-related genes.</title>
        <authorList>
            <person name="Felix C."/>
            <person name="Meneses R."/>
            <person name="Goncalves M.F.M."/>
            <person name="Tilleman L."/>
            <person name="Duarte A.S."/>
            <person name="Jorrin-Novo J.V."/>
            <person name="Van de Peer Y."/>
            <person name="Deforce D."/>
            <person name="Van Nieuwerburgh F."/>
            <person name="Esteves A.C."/>
            <person name="Alves A."/>
        </authorList>
    </citation>
    <scope>NUCLEOTIDE SEQUENCE [LARGE SCALE GENOMIC DNA]</scope>
    <source>
        <strain evidence="1 2">LA-SOL3</strain>
    </source>
</reference>
<dbReference type="EMBL" id="VCHE01000062">
    <property type="protein sequence ID" value="KAB2573272.1"/>
    <property type="molecule type" value="Genomic_DNA"/>
</dbReference>
<dbReference type="AlphaFoldDB" id="A0A5N5D7E7"/>